<protein>
    <submittedName>
        <fullName evidence="2">Uncharacterized protein</fullName>
    </submittedName>
</protein>
<keyword evidence="1" id="KW-0472">Membrane</keyword>
<name>A0AAU7BUU4_9FLAO</name>
<proteinExistence type="predicted"/>
<dbReference type="RefSeq" id="WP_347925030.1">
    <property type="nucleotide sequence ID" value="NZ_CP157199.1"/>
</dbReference>
<keyword evidence="1" id="KW-0812">Transmembrane</keyword>
<feature type="transmembrane region" description="Helical" evidence="1">
    <location>
        <begin position="132"/>
        <end position="156"/>
    </location>
</feature>
<accession>A0AAU7BUU4</accession>
<reference evidence="2" key="1">
    <citation type="submission" date="2024-05" db="EMBL/GenBank/DDBJ databases">
        <title>Pontimicrobium maritimus sp. nov., isolated form sea water.</title>
        <authorList>
            <person name="Muhammad N."/>
            <person name="Vuong T.Q."/>
            <person name="Han H.L."/>
            <person name="Kim S.-G."/>
        </authorList>
    </citation>
    <scope>NUCLEOTIDE SEQUENCE</scope>
    <source>
        <strain evidence="2">SW4</strain>
    </source>
</reference>
<feature type="transmembrane region" description="Helical" evidence="1">
    <location>
        <begin position="16"/>
        <end position="36"/>
    </location>
</feature>
<feature type="transmembrane region" description="Helical" evidence="1">
    <location>
        <begin position="106"/>
        <end position="126"/>
    </location>
</feature>
<keyword evidence="1" id="KW-1133">Transmembrane helix</keyword>
<organism evidence="2">
    <name type="scientific">Pontimicrobium sp. SW4</name>
    <dbReference type="NCBI Taxonomy" id="3153519"/>
    <lineage>
        <taxon>Bacteria</taxon>
        <taxon>Pseudomonadati</taxon>
        <taxon>Bacteroidota</taxon>
        <taxon>Flavobacteriia</taxon>
        <taxon>Flavobacteriales</taxon>
        <taxon>Flavobacteriaceae</taxon>
        <taxon>Pontimicrobium</taxon>
    </lineage>
</organism>
<dbReference type="AlphaFoldDB" id="A0AAU7BUU4"/>
<sequence>MQLNGLIYTIPRELKLLIGGFIIVLSVGFYTGLLFVGETSSIKPNGIEEQYLGNEADEDAEIMKFKKSKKEMLTLVHNHILSMSIIFFLVGGILSTTKLGEKLKMFLIVEPFISVILTFGGLYFLWNGILWMKYIVMFSGVLMTLSFTSAIVIILYQLISKSKGAK</sequence>
<evidence type="ECO:0000313" key="2">
    <source>
        <dbReference type="EMBL" id="XBG62065.1"/>
    </source>
</evidence>
<feature type="transmembrane region" description="Helical" evidence="1">
    <location>
        <begin position="75"/>
        <end position="94"/>
    </location>
</feature>
<dbReference type="EMBL" id="CP157199">
    <property type="protein sequence ID" value="XBG62065.1"/>
    <property type="molecule type" value="Genomic_DNA"/>
</dbReference>
<gene>
    <name evidence="2" type="ORF">ABGB03_03985</name>
</gene>
<evidence type="ECO:0000256" key="1">
    <source>
        <dbReference type="SAM" id="Phobius"/>
    </source>
</evidence>